<dbReference type="UniPathway" id="UPA00143"/>
<proteinExistence type="inferred from homology"/>
<keyword evidence="7" id="KW-0687">Ribonucleoprotein</keyword>
<dbReference type="InterPro" id="IPR051733">
    <property type="entry name" value="WD_repeat_DCAF13/WDSOF1"/>
</dbReference>
<protein>
    <recommendedName>
        <fullName evidence="3">DDB1- and CUL4-associated factor 13</fullName>
    </recommendedName>
    <alternativeName>
        <fullName evidence="8">WD repeat and SOF domain-containing protein 1</fullName>
    </alternativeName>
</protein>
<feature type="repeat" description="WD" evidence="9">
    <location>
        <begin position="62"/>
        <end position="104"/>
    </location>
</feature>
<dbReference type="PANTHER" id="PTHR22851">
    <property type="entry name" value="U3 SMALL NUCLEOLAR RNA U3 SNORNA ASSOCIATED PROTEIN"/>
    <property type="match status" value="1"/>
</dbReference>
<dbReference type="OrthoDB" id="10249065at2759"/>
<dbReference type="Pfam" id="PF04158">
    <property type="entry name" value="Sof1"/>
    <property type="match status" value="1"/>
</dbReference>
<evidence type="ECO:0000256" key="5">
    <source>
        <dbReference type="ARBA" id="ARBA00022737"/>
    </source>
</evidence>
<keyword evidence="4 9" id="KW-0853">WD repeat</keyword>
<evidence type="ECO:0000256" key="4">
    <source>
        <dbReference type="ARBA" id="ARBA00022574"/>
    </source>
</evidence>
<dbReference type="GO" id="GO:0016567">
    <property type="term" value="P:protein ubiquitination"/>
    <property type="evidence" value="ECO:0007669"/>
    <property type="project" value="UniProtKB-UniPathway"/>
</dbReference>
<dbReference type="InterPro" id="IPR007287">
    <property type="entry name" value="Sof1"/>
</dbReference>
<reference evidence="11" key="2">
    <citation type="submission" date="2020-01" db="EMBL/GenBank/DDBJ databases">
        <authorList>
            <person name="Korhonen P.K.K."/>
            <person name="Guangxu M.G."/>
            <person name="Wang T.W."/>
            <person name="Stroehlein A.J.S."/>
            <person name="Young N.D."/>
            <person name="Ang C.-S.A."/>
            <person name="Fernando D.W.F."/>
            <person name="Lu H.L."/>
            <person name="Taylor S.T."/>
            <person name="Ehtesham M.E.M."/>
            <person name="Najaraj S.H.N."/>
            <person name="Harsha G.H.G."/>
            <person name="Madugundu A.M."/>
            <person name="Renuse S.R."/>
            <person name="Holt D.H."/>
            <person name="Pandey A.P."/>
            <person name="Papenfuss A.P."/>
            <person name="Gasser R.B.G."/>
            <person name="Fischer K.F."/>
        </authorList>
    </citation>
    <scope>NUCLEOTIDE SEQUENCE</scope>
    <source>
        <strain evidence="11">SSS_KF_BRIS2020</strain>
    </source>
</reference>
<reference evidence="12" key="3">
    <citation type="submission" date="2022-06" db="UniProtKB">
        <authorList>
            <consortium name="EnsemblMetazoa"/>
        </authorList>
    </citation>
    <scope>IDENTIFICATION</scope>
</reference>
<dbReference type="GO" id="GO:0000462">
    <property type="term" value="P:maturation of SSU-rRNA from tricistronic rRNA transcript (SSU-rRNA, 5.8S rRNA, LSU-rRNA)"/>
    <property type="evidence" value="ECO:0007669"/>
    <property type="project" value="TreeGrafter"/>
</dbReference>
<organism evidence="11">
    <name type="scientific">Sarcoptes scabiei</name>
    <name type="common">Itch mite</name>
    <name type="synonym">Acarus scabiei</name>
    <dbReference type="NCBI Taxonomy" id="52283"/>
    <lineage>
        <taxon>Eukaryota</taxon>
        <taxon>Metazoa</taxon>
        <taxon>Ecdysozoa</taxon>
        <taxon>Arthropoda</taxon>
        <taxon>Chelicerata</taxon>
        <taxon>Arachnida</taxon>
        <taxon>Acari</taxon>
        <taxon>Acariformes</taxon>
        <taxon>Sarcoptiformes</taxon>
        <taxon>Astigmata</taxon>
        <taxon>Psoroptidia</taxon>
        <taxon>Sarcoptoidea</taxon>
        <taxon>Sarcoptidae</taxon>
        <taxon>Sarcoptinae</taxon>
        <taxon>Sarcoptes</taxon>
    </lineage>
</organism>
<dbReference type="Gene3D" id="2.130.10.10">
    <property type="entry name" value="YVTN repeat-like/Quinoprotein amine dehydrogenase"/>
    <property type="match status" value="2"/>
</dbReference>
<dbReference type="InterPro" id="IPR015943">
    <property type="entry name" value="WD40/YVTN_repeat-like_dom_sf"/>
</dbReference>
<dbReference type="Proteomes" id="UP000070412">
    <property type="component" value="Unassembled WGS sequence"/>
</dbReference>
<dbReference type="AlphaFoldDB" id="A0A834RBX5"/>
<feature type="repeat" description="WD" evidence="9">
    <location>
        <begin position="105"/>
        <end position="139"/>
    </location>
</feature>
<comment type="similarity">
    <text evidence="2">Belongs to the WD repeat DCAF13/WDSOF1 family.</text>
</comment>
<accession>A0A834RBX5</accession>
<dbReference type="InterPro" id="IPR001680">
    <property type="entry name" value="WD40_rpt"/>
</dbReference>
<evidence type="ECO:0000256" key="1">
    <source>
        <dbReference type="ARBA" id="ARBA00004604"/>
    </source>
</evidence>
<evidence type="ECO:0000313" key="11">
    <source>
        <dbReference type="EMBL" id="KAF7493550.1"/>
    </source>
</evidence>
<dbReference type="GO" id="GO:0032040">
    <property type="term" value="C:small-subunit processome"/>
    <property type="evidence" value="ECO:0007669"/>
    <property type="project" value="TreeGrafter"/>
</dbReference>
<gene>
    <name evidence="11" type="ORF">SSS_1724</name>
</gene>
<dbReference type="PROSITE" id="PS50082">
    <property type="entry name" value="WD_REPEATS_2"/>
    <property type="match status" value="3"/>
</dbReference>
<feature type="domain" description="Sof1-like protein" evidence="10">
    <location>
        <begin position="368"/>
        <end position="446"/>
    </location>
</feature>
<evidence type="ECO:0000313" key="12">
    <source>
        <dbReference type="EnsemblMetazoa" id="KAF7493550.1"/>
    </source>
</evidence>
<reference evidence="13" key="1">
    <citation type="journal article" date="2020" name="PLoS Negl. Trop. Dis.">
        <title>High-quality nuclear genome for Sarcoptes scabiei-A critical resource for a neglected parasite.</title>
        <authorList>
            <person name="Korhonen P.K."/>
            <person name="Gasser R.B."/>
            <person name="Ma G."/>
            <person name="Wang T."/>
            <person name="Stroehlein A.J."/>
            <person name="Young N.D."/>
            <person name="Ang C.S."/>
            <person name="Fernando D.D."/>
            <person name="Lu H.C."/>
            <person name="Taylor S."/>
            <person name="Reynolds S.L."/>
            <person name="Mofiz E."/>
            <person name="Najaraj S.H."/>
            <person name="Gowda H."/>
            <person name="Madugundu A."/>
            <person name="Renuse S."/>
            <person name="Holt D."/>
            <person name="Pandey A."/>
            <person name="Papenfuss A.T."/>
            <person name="Fischer K."/>
        </authorList>
    </citation>
    <scope>NUCLEOTIDE SEQUENCE [LARGE SCALE GENOMIC DNA]</scope>
</reference>
<keyword evidence="6" id="KW-0539">Nucleus</keyword>
<sequence>MKVKVINRSSSQYIRETKNDIHKLPRNNDPSMHPFSLQREHQRALNAVKLDRVFAKPFVGSLDGHSDSVQKLIKHPFKLSTLFSAACNGEIKIWNLTTFHCIKTIKAHDSIVRNVCIPQHGRYFFSVDDSQTIKQWDLSFLNEIVFEMDNEEQVQWLQTDLTPMQTIISKNPLYFMDNHHQKPLLITCGQSVELWEENRTQPLRSWQWGNDSVNYIRFNPIINDVCCAAATDRSLTLYDIRKSRPIEKVIMAMRSNAICWNPLEASIFTVANEDYQLHTFDMRKLNFPLQVHKDHISAVISLDYSSTGREFVSAGYDKTIRIFTSLSRRSRETYHTKRMQRLTDVVWSLDSKFIISSSDEMDIRLWKANASEKLGFKAPREYVNFEYQDKLKKKFAKHPDIHRISKFRHVPKHIKQGQKELQSIEEAQKRKETNRLLHSDPKKLAKMAKSVPEVKKQIIRLES</sequence>
<evidence type="ECO:0000256" key="8">
    <source>
        <dbReference type="ARBA" id="ARBA00032239"/>
    </source>
</evidence>
<dbReference type="InterPro" id="IPR019775">
    <property type="entry name" value="WD40_repeat_CS"/>
</dbReference>
<evidence type="ECO:0000256" key="6">
    <source>
        <dbReference type="ARBA" id="ARBA00023242"/>
    </source>
</evidence>
<evidence type="ECO:0000256" key="9">
    <source>
        <dbReference type="PROSITE-ProRule" id="PRU00221"/>
    </source>
</evidence>
<dbReference type="Pfam" id="PF00400">
    <property type="entry name" value="WD40"/>
    <property type="match status" value="3"/>
</dbReference>
<evidence type="ECO:0000256" key="2">
    <source>
        <dbReference type="ARBA" id="ARBA00005649"/>
    </source>
</evidence>
<feature type="repeat" description="WD" evidence="9">
    <location>
        <begin position="292"/>
        <end position="333"/>
    </location>
</feature>
<evidence type="ECO:0000313" key="13">
    <source>
        <dbReference type="Proteomes" id="UP000070412"/>
    </source>
</evidence>
<dbReference type="PANTHER" id="PTHR22851:SF0">
    <property type="entry name" value="DDB1- AND CUL4-ASSOCIATED FACTOR 13"/>
    <property type="match status" value="1"/>
</dbReference>
<evidence type="ECO:0000256" key="7">
    <source>
        <dbReference type="ARBA" id="ARBA00023274"/>
    </source>
</evidence>
<keyword evidence="5" id="KW-0677">Repeat</keyword>
<keyword evidence="13" id="KW-1185">Reference proteome</keyword>
<evidence type="ECO:0000259" key="10">
    <source>
        <dbReference type="Pfam" id="PF04158"/>
    </source>
</evidence>
<dbReference type="PROSITE" id="PS00678">
    <property type="entry name" value="WD_REPEATS_1"/>
    <property type="match status" value="1"/>
</dbReference>
<comment type="subcellular location">
    <subcellularLocation>
        <location evidence="1">Nucleus</location>
        <location evidence="1">Nucleolus</location>
    </subcellularLocation>
</comment>
<dbReference type="SMART" id="SM00320">
    <property type="entry name" value="WD40"/>
    <property type="match status" value="7"/>
</dbReference>
<dbReference type="SUPFAM" id="SSF50978">
    <property type="entry name" value="WD40 repeat-like"/>
    <property type="match status" value="1"/>
</dbReference>
<dbReference type="EnsemblMetazoa" id="SSS_1724s_mrna">
    <property type="protein sequence ID" value="KAF7493550.1"/>
    <property type="gene ID" value="SSS_1724"/>
</dbReference>
<dbReference type="EMBL" id="WVUK01000055">
    <property type="protein sequence ID" value="KAF7493550.1"/>
    <property type="molecule type" value="Genomic_DNA"/>
</dbReference>
<evidence type="ECO:0000256" key="3">
    <source>
        <dbReference type="ARBA" id="ARBA00021762"/>
    </source>
</evidence>
<dbReference type="InterPro" id="IPR036322">
    <property type="entry name" value="WD40_repeat_dom_sf"/>
</dbReference>
<name>A0A834RBX5_SARSC</name>